<dbReference type="EMBL" id="CP114639">
    <property type="protein sequence ID" value="WAZ91545.1"/>
    <property type="molecule type" value="Genomic_DNA"/>
</dbReference>
<evidence type="ECO:0000313" key="2">
    <source>
        <dbReference type="EMBL" id="WAZ91545.1"/>
    </source>
</evidence>
<evidence type="ECO:0000313" key="3">
    <source>
        <dbReference type="Proteomes" id="UP001164544"/>
    </source>
</evidence>
<reference evidence="2" key="1">
    <citation type="submission" date="2022-12" db="EMBL/GenBank/DDBJ databases">
        <title>B. miyamotoi WGS.</title>
        <authorList>
            <person name="Kuleshov K.V."/>
            <person name="Hoornstra D."/>
            <person name="Hovius J.W."/>
            <person name="Platonov A.E."/>
            <person name="Telford S.R. III."/>
        </authorList>
    </citation>
    <scope>NUCLEOTIDE SEQUENCE</scope>
    <source>
        <strain evidence="2">410</strain>
        <plasmid evidence="2">p410-lp72</plasmid>
    </source>
</reference>
<geneLocation type="plasmid" evidence="2 3">
    <name>p410-lp72</name>
</geneLocation>
<dbReference type="Gene3D" id="1.10.3160.10">
    <property type="entry name" value="Bbcrasp-1"/>
    <property type="match status" value="1"/>
</dbReference>
<feature type="compositionally biased region" description="Basic and acidic residues" evidence="1">
    <location>
        <begin position="54"/>
        <end position="74"/>
    </location>
</feature>
<organism evidence="2 3">
    <name type="scientific">Borrelia miyamotoi</name>
    <dbReference type="NCBI Taxonomy" id="47466"/>
    <lineage>
        <taxon>Bacteria</taxon>
        <taxon>Pseudomonadati</taxon>
        <taxon>Spirochaetota</taxon>
        <taxon>Spirochaetia</taxon>
        <taxon>Spirochaetales</taxon>
        <taxon>Borreliaceae</taxon>
        <taxon>Borrelia</taxon>
    </lineage>
</organism>
<feature type="region of interest" description="Disordered" evidence="1">
    <location>
        <begin position="52"/>
        <end position="75"/>
    </location>
</feature>
<proteinExistence type="predicted"/>
<dbReference type="Proteomes" id="UP001164544">
    <property type="component" value="Plasmid p410-lp72"/>
</dbReference>
<dbReference type="RefSeq" id="WP_156768758.1">
    <property type="nucleotide sequence ID" value="NZ_CP017140.1"/>
</dbReference>
<dbReference type="AlphaFoldDB" id="A0AAQ3AGP5"/>
<evidence type="ECO:0000256" key="1">
    <source>
        <dbReference type="SAM" id="MobiDB-lite"/>
    </source>
</evidence>
<accession>A0AAQ3AGP5</accession>
<name>A0AAQ3AGP5_9SPIR</name>
<gene>
    <name evidence="2" type="ORF">O5398_05275</name>
</gene>
<sequence length="307" mass="35107">MQKFIRLGDLQRAWWDAYDSDLRQSEVPVEEEIVVPEIQLYFQLKSETQLGVGDESKDKNDGREGNNTFDDKKIGRSKQYVEDNGNLVDEKNKIQDDDMLDFSGTKNPNYTELIKEIKAYKENLSEKLTQFNLENLAFKIPFNKISSEFASKDKQEEIYAVLGCDVELIEKLGDMFSRLNLAGSKSFNDSVRVSREMLSVLSSASRYFQGSLNHFNDELLDKISNYKNKDDIDQVLSILVKIGQVRDGLIKNVDDCVKSLESVTEEKRIVAVLKKSFAQNGDIKRKVSTLKEFNDVIGSLLDKLKVK</sequence>
<keyword evidence="2" id="KW-0614">Plasmid</keyword>
<protein>
    <submittedName>
        <fullName evidence="2">Uncharacterized protein</fullName>
    </submittedName>
</protein>